<dbReference type="OrthoDB" id="2217508at2"/>
<sequence>MRGFAHKRRLFKKNGLKLSLVCSLHWLFRFVVTAQRYFFYGVLVVLMTSPMSHDLREMAVYIFVILLLVKCLENLLHVGLSSDPMRLRIFFQSVMALVFFVAGSSSVYQDHFSALVLNRLILLCLMNLVGGRLVDVFQSKLFESYLFQKVIDKEYLRNGKTVEDLPPESSLHVDVEERDADKRMRRINQNVVKQDYQGIVELSFLNREVRTEIGSKVVWSRRAPERVFQDSAVQYYLVFKVYPFGFERLSYTLIIVKVNQNKTFRFPPDLSA</sequence>
<protein>
    <submittedName>
        <fullName evidence="2">Uncharacterized protein</fullName>
    </submittedName>
</protein>
<organism evidence="2 3">
    <name type="scientific">Streptococcus danieliae</name>
    <dbReference type="NCBI Taxonomy" id="747656"/>
    <lineage>
        <taxon>Bacteria</taxon>
        <taxon>Bacillati</taxon>
        <taxon>Bacillota</taxon>
        <taxon>Bacilli</taxon>
        <taxon>Lactobacillales</taxon>
        <taxon>Streptococcaceae</taxon>
        <taxon>Streptococcus</taxon>
    </lineage>
</organism>
<keyword evidence="1" id="KW-0472">Membrane</keyword>
<dbReference type="AlphaFoldDB" id="A0A7X3KBW0"/>
<feature type="transmembrane region" description="Helical" evidence="1">
    <location>
        <begin position="89"/>
        <end position="108"/>
    </location>
</feature>
<dbReference type="RefSeq" id="WP_160332839.1">
    <property type="nucleotide sequence ID" value="NZ_WSRS01000038.1"/>
</dbReference>
<dbReference type="Proteomes" id="UP000461595">
    <property type="component" value="Unassembled WGS sequence"/>
</dbReference>
<reference evidence="2 3" key="1">
    <citation type="submission" date="2019-12" db="EMBL/GenBank/DDBJ databases">
        <title>Microbes associate with the intestines of laboratory mice.</title>
        <authorList>
            <person name="Navarre W."/>
            <person name="Wong E."/>
        </authorList>
    </citation>
    <scope>NUCLEOTIDE SEQUENCE [LARGE SCALE GENOMIC DNA]</scope>
    <source>
        <strain evidence="2 3">NM51_B2-22</strain>
    </source>
</reference>
<evidence type="ECO:0000313" key="2">
    <source>
        <dbReference type="EMBL" id="MVX59036.1"/>
    </source>
</evidence>
<keyword evidence="1" id="KW-0812">Transmembrane</keyword>
<accession>A0A7X3KBW0</accession>
<keyword evidence="1" id="KW-1133">Transmembrane helix</keyword>
<gene>
    <name evidence="2" type="ORF">E5983_05170</name>
</gene>
<feature type="transmembrane region" description="Helical" evidence="1">
    <location>
        <begin position="58"/>
        <end position="77"/>
    </location>
</feature>
<comment type="caution">
    <text evidence="2">The sequence shown here is derived from an EMBL/GenBank/DDBJ whole genome shotgun (WGS) entry which is preliminary data.</text>
</comment>
<name>A0A7X3KBW0_9STRE</name>
<dbReference type="EMBL" id="WSRS01000038">
    <property type="protein sequence ID" value="MVX59036.1"/>
    <property type="molecule type" value="Genomic_DNA"/>
</dbReference>
<evidence type="ECO:0000256" key="1">
    <source>
        <dbReference type="SAM" id="Phobius"/>
    </source>
</evidence>
<proteinExistence type="predicted"/>
<evidence type="ECO:0000313" key="3">
    <source>
        <dbReference type="Proteomes" id="UP000461595"/>
    </source>
</evidence>